<evidence type="ECO:0000313" key="2">
    <source>
        <dbReference type="EMBL" id="GAA3390146.1"/>
    </source>
</evidence>
<dbReference type="InterPro" id="IPR018721">
    <property type="entry name" value="DUF2252"/>
</dbReference>
<dbReference type="RefSeq" id="WP_376980885.1">
    <property type="nucleotide sequence ID" value="NZ_BAAAYN010000027.1"/>
</dbReference>
<proteinExistence type="predicted"/>
<dbReference type="PANTHER" id="PTHR39441">
    <property type="entry name" value="DUF2252 DOMAIN-CONTAINING PROTEIN"/>
    <property type="match status" value="1"/>
</dbReference>
<name>A0ABP6T2N9_9ACTN</name>
<sequence length="516" mass="55898">MTKRTANQARPSATGLPARPATPSRDPDIDAVTNGTGATVIHVSATPHTDATGPRFASHVFGRWTDPQEVHAAGVALREKTPVSACAEYVRRPDRPDPVAFVEATNEGRVDDLVALRVGRMAASPFAFLRGSAGLMAADLVGTPTSGITAWICGDAHASNFGLYASPERRLVMDVNDFDETVVGPWEWDLKRLAASLVVAGREAGVDEARVRSAAADAARIYRAALRELAGMPILDAYYLTTDEKTIDHFDVAQLGEVFKRIGKKARKNTSRRVVEKFAERAETNHWRFVDDPPTLTHVDRNAERAVLDGLESYVEGCLDDELRTLLSRYSVTDIAHRVVGLGSVGRRSYIVLLHGNGEDALVLQVKEAGPSALAPYVSATPYSHNGERIVRGQRWMQTVSDILLGWTTVDGRPFLVRQFRDMKGSIDPALLKPNQLDDYARVVGAVLARAHAQSADPRLLSGYVDGQVRTPGGDGFDEAIATFAVAYADQTEADHDALVGAVKAGRLPAIFEAED</sequence>
<evidence type="ECO:0000256" key="1">
    <source>
        <dbReference type="SAM" id="MobiDB-lite"/>
    </source>
</evidence>
<dbReference type="EMBL" id="BAAAYN010000027">
    <property type="protein sequence ID" value="GAA3390146.1"/>
    <property type="molecule type" value="Genomic_DNA"/>
</dbReference>
<organism evidence="2 3">
    <name type="scientific">Cryptosporangium minutisporangium</name>
    <dbReference type="NCBI Taxonomy" id="113569"/>
    <lineage>
        <taxon>Bacteria</taxon>
        <taxon>Bacillati</taxon>
        <taxon>Actinomycetota</taxon>
        <taxon>Actinomycetes</taxon>
        <taxon>Cryptosporangiales</taxon>
        <taxon>Cryptosporangiaceae</taxon>
        <taxon>Cryptosporangium</taxon>
    </lineage>
</organism>
<comment type="caution">
    <text evidence="2">The sequence shown here is derived from an EMBL/GenBank/DDBJ whole genome shotgun (WGS) entry which is preliminary data.</text>
</comment>
<evidence type="ECO:0000313" key="3">
    <source>
        <dbReference type="Proteomes" id="UP001501676"/>
    </source>
</evidence>
<protein>
    <submittedName>
        <fullName evidence="2">DUF2252 domain-containing protein</fullName>
    </submittedName>
</protein>
<reference evidence="3" key="1">
    <citation type="journal article" date="2019" name="Int. J. Syst. Evol. Microbiol.">
        <title>The Global Catalogue of Microorganisms (GCM) 10K type strain sequencing project: providing services to taxonomists for standard genome sequencing and annotation.</title>
        <authorList>
            <consortium name="The Broad Institute Genomics Platform"/>
            <consortium name="The Broad Institute Genome Sequencing Center for Infectious Disease"/>
            <person name="Wu L."/>
            <person name="Ma J."/>
        </authorList>
    </citation>
    <scope>NUCLEOTIDE SEQUENCE [LARGE SCALE GENOMIC DNA]</scope>
    <source>
        <strain evidence="3">JCM 9458</strain>
    </source>
</reference>
<feature type="region of interest" description="Disordered" evidence="1">
    <location>
        <begin position="1"/>
        <end position="31"/>
    </location>
</feature>
<dbReference type="PANTHER" id="PTHR39441:SF1">
    <property type="entry name" value="DUF2252 DOMAIN-CONTAINING PROTEIN"/>
    <property type="match status" value="1"/>
</dbReference>
<dbReference type="Pfam" id="PF10009">
    <property type="entry name" value="DUF2252"/>
    <property type="match status" value="1"/>
</dbReference>
<dbReference type="Proteomes" id="UP001501676">
    <property type="component" value="Unassembled WGS sequence"/>
</dbReference>
<accession>A0ABP6T2N9</accession>
<keyword evidence="3" id="KW-1185">Reference proteome</keyword>
<gene>
    <name evidence="2" type="ORF">GCM10020369_43000</name>
</gene>
<feature type="compositionally biased region" description="Polar residues" evidence="1">
    <location>
        <begin position="1"/>
        <end position="11"/>
    </location>
</feature>